<keyword evidence="2" id="KW-1003">Cell membrane</keyword>
<evidence type="ECO:0000256" key="2">
    <source>
        <dbReference type="ARBA" id="ARBA00022475"/>
    </source>
</evidence>
<comment type="subcellular location">
    <subcellularLocation>
        <location evidence="1">Cell membrane</location>
        <topology evidence="1">Multi-pass membrane protein</topology>
    </subcellularLocation>
</comment>
<dbReference type="GO" id="GO:0009103">
    <property type="term" value="P:lipopolysaccharide biosynthetic process"/>
    <property type="evidence" value="ECO:0007669"/>
    <property type="project" value="UniProtKB-ARBA"/>
</dbReference>
<feature type="transmembrane region" description="Helical" evidence="8">
    <location>
        <begin position="324"/>
        <end position="346"/>
    </location>
</feature>
<evidence type="ECO:0000256" key="5">
    <source>
        <dbReference type="ARBA" id="ARBA00022692"/>
    </source>
</evidence>
<proteinExistence type="predicted"/>
<evidence type="ECO:0000256" key="7">
    <source>
        <dbReference type="ARBA" id="ARBA00023136"/>
    </source>
</evidence>
<feature type="transmembrane region" description="Helical" evidence="8">
    <location>
        <begin position="291"/>
        <end position="312"/>
    </location>
</feature>
<evidence type="ECO:0000313" key="10">
    <source>
        <dbReference type="Proteomes" id="UP000324194"/>
    </source>
</evidence>
<dbReference type="OrthoDB" id="7057633at2"/>
<evidence type="ECO:0000256" key="1">
    <source>
        <dbReference type="ARBA" id="ARBA00004651"/>
    </source>
</evidence>
<dbReference type="PROSITE" id="PS51257">
    <property type="entry name" value="PROKAR_LIPOPROTEIN"/>
    <property type="match status" value="1"/>
</dbReference>
<keyword evidence="7 8" id="KW-0472">Membrane</keyword>
<accession>A0A5E4PHH5</accession>
<reference evidence="9 10" key="1">
    <citation type="submission" date="2019-08" db="EMBL/GenBank/DDBJ databases">
        <authorList>
            <person name="Guy L."/>
        </authorList>
    </citation>
    <scope>NUCLEOTIDE SEQUENCE [LARGE SCALE GENOMIC DNA]</scope>
    <source>
        <strain evidence="9 10">SGT-108</strain>
    </source>
</reference>
<dbReference type="EMBL" id="LR699119">
    <property type="protein sequence ID" value="VVC76459.1"/>
    <property type="molecule type" value="Genomic_DNA"/>
</dbReference>
<dbReference type="Proteomes" id="UP000324194">
    <property type="component" value="Chromosome 1"/>
</dbReference>
<dbReference type="GO" id="GO:0005886">
    <property type="term" value="C:plasma membrane"/>
    <property type="evidence" value="ECO:0007669"/>
    <property type="project" value="UniProtKB-SubCell"/>
</dbReference>
<keyword evidence="10" id="KW-1185">Reference proteome</keyword>
<evidence type="ECO:0000256" key="6">
    <source>
        <dbReference type="ARBA" id="ARBA00022989"/>
    </source>
</evidence>
<dbReference type="AlphaFoldDB" id="A0A5E4PHH5"/>
<protein>
    <recommendedName>
        <fullName evidence="11">Glycosyltransferase RgtA/B/C/D-like domain-containing protein</fullName>
    </recommendedName>
</protein>
<feature type="transmembrane region" description="Helical" evidence="8">
    <location>
        <begin position="12"/>
        <end position="31"/>
    </location>
</feature>
<organism evidence="9 10">
    <name type="scientific">Aquicella siphonis</name>
    <dbReference type="NCBI Taxonomy" id="254247"/>
    <lineage>
        <taxon>Bacteria</taxon>
        <taxon>Pseudomonadati</taxon>
        <taxon>Pseudomonadota</taxon>
        <taxon>Gammaproteobacteria</taxon>
        <taxon>Legionellales</taxon>
        <taxon>Coxiellaceae</taxon>
        <taxon>Aquicella</taxon>
    </lineage>
</organism>
<feature type="transmembrane region" description="Helical" evidence="8">
    <location>
        <begin position="143"/>
        <end position="159"/>
    </location>
</feature>
<name>A0A5E4PHH5_9COXI</name>
<feature type="transmembrane region" description="Helical" evidence="8">
    <location>
        <begin position="211"/>
        <end position="230"/>
    </location>
</feature>
<feature type="transmembrane region" description="Helical" evidence="8">
    <location>
        <begin position="179"/>
        <end position="199"/>
    </location>
</feature>
<evidence type="ECO:0008006" key="11">
    <source>
        <dbReference type="Google" id="ProtNLM"/>
    </source>
</evidence>
<keyword evidence="5 8" id="KW-0812">Transmembrane</keyword>
<keyword evidence="6 8" id="KW-1133">Transmembrane helix</keyword>
<feature type="transmembrane region" description="Helical" evidence="8">
    <location>
        <begin position="89"/>
        <end position="111"/>
    </location>
</feature>
<sequence>MRDKALAFVRENQIYFIAFLTSLLISACIDYRDSVINPDGICYLLSAQMVGSAPIKEVMQLCPQSQWPFYSTLIFAFVKLTHLSFPMAAYLLNGLFSLISVMMFICIVRELGGSGRVLWIAALVILFNHQFNILRENIIRDHGFWALYLVSLFYLLRYFREPKWTTALLWNASLLVATLFRIEGAVFLLAMPFISWCFIGRSWKERTLSFLMLNLPMIIICGGIAMWHLVYPQHSVDRLGRVGEVINQMHHGFFMLLDRYQTSKAALAQHVLPPESSTDASVVLFLVWISWYLYNVVITLSLGYAAMLLYAWKTGAARWRANTSVVVWGYVAVNVIVTLGFLAEHLFISKRYLIALSLVLMLWVPFALNDLIEKWGSLRHRAALSLAALVIFISALSGIVEFGHSKFYIRSAGNWIAESVPENAKLYVNDFQLMYYTRHFGIRIFELLPDYLQINSIAHGKWKQYDYLALRLRNREEGEMAGILEELAGLKPVKVFSNRRGNHVAVYKITQKETVS</sequence>
<evidence type="ECO:0000256" key="4">
    <source>
        <dbReference type="ARBA" id="ARBA00022679"/>
    </source>
</evidence>
<dbReference type="GO" id="GO:0016763">
    <property type="term" value="F:pentosyltransferase activity"/>
    <property type="evidence" value="ECO:0007669"/>
    <property type="project" value="TreeGrafter"/>
</dbReference>
<gene>
    <name evidence="9" type="ORF">AQUSIP_17720</name>
</gene>
<feature type="transmembrane region" description="Helical" evidence="8">
    <location>
        <begin position="352"/>
        <end position="371"/>
    </location>
</feature>
<dbReference type="PANTHER" id="PTHR33908">
    <property type="entry name" value="MANNOSYLTRANSFERASE YKCB-RELATED"/>
    <property type="match status" value="1"/>
</dbReference>
<keyword evidence="4" id="KW-0808">Transferase</keyword>
<dbReference type="PANTHER" id="PTHR33908:SF11">
    <property type="entry name" value="MEMBRANE PROTEIN"/>
    <property type="match status" value="1"/>
</dbReference>
<evidence type="ECO:0000313" key="9">
    <source>
        <dbReference type="EMBL" id="VVC76459.1"/>
    </source>
</evidence>
<keyword evidence="3" id="KW-0328">Glycosyltransferase</keyword>
<dbReference type="InterPro" id="IPR050297">
    <property type="entry name" value="LipidA_mod_glycosyltrf_83"/>
</dbReference>
<evidence type="ECO:0000256" key="8">
    <source>
        <dbReference type="SAM" id="Phobius"/>
    </source>
</evidence>
<dbReference type="RefSeq" id="WP_148339765.1">
    <property type="nucleotide sequence ID" value="NZ_LR699119.1"/>
</dbReference>
<feature type="transmembrane region" description="Helical" evidence="8">
    <location>
        <begin position="383"/>
        <end position="400"/>
    </location>
</feature>
<evidence type="ECO:0000256" key="3">
    <source>
        <dbReference type="ARBA" id="ARBA00022676"/>
    </source>
</evidence>
<dbReference type="KEGG" id="asip:AQUSIP_17720"/>